<dbReference type="PANTHER" id="PTHR30524:SF0">
    <property type="entry name" value="ALTRONATE OXIDOREDUCTASE-RELATED"/>
    <property type="match status" value="1"/>
</dbReference>
<comment type="caution">
    <text evidence="5">The sequence shown here is derived from an EMBL/GenBank/DDBJ whole genome shotgun (WGS) entry which is preliminary data.</text>
</comment>
<dbReference type="Pfam" id="PF08125">
    <property type="entry name" value="Mannitol_dh_C"/>
    <property type="match status" value="1"/>
</dbReference>
<gene>
    <name evidence="5" type="ORF">IQ782_15745</name>
</gene>
<dbReference type="SUPFAM" id="SSF51735">
    <property type="entry name" value="NAD(P)-binding Rossmann-fold domains"/>
    <property type="match status" value="1"/>
</dbReference>
<sequence length="374" mass="40395">MLSTPILQFGTSRFLQAHVDLFLSEALAHGEALGPVTVVQSSGDPARAARLGGLLQPGGYPVRLKGLRDGRTVDEERRVTSVARTLSTASDMDLLLEMMVDEVQIILSNTADAGFRAQPADASGETRPLQEMSFPGKLSRLLLARHEAGGTRIQVMPTELVQNNGDVLRELVLAASAHLPQAFRDWLSTDVLWVNSLVDRIVSEPLEPAGAVAEPYALWAIEDRPGLILPCAHPDVQVVGDLDKVARLKLFVLNLGHSWMVSRWLDEGCDGPALVRDVLADPSRRAALEGLYQDEVLPGFAAAGEGAAAAAYVAETLDRFANPFLDHALADIAQNHSEKLDRRIAAFVTWARGQGDRTAKPRLEAALAGREETA</sequence>
<evidence type="ECO:0000256" key="2">
    <source>
        <dbReference type="ARBA" id="ARBA00023027"/>
    </source>
</evidence>
<dbReference type="Gene3D" id="3.40.50.720">
    <property type="entry name" value="NAD(P)-binding Rossmann-like Domain"/>
    <property type="match status" value="1"/>
</dbReference>
<dbReference type="InterPro" id="IPR013328">
    <property type="entry name" value="6PGD_dom2"/>
</dbReference>
<feature type="domain" description="Mannitol dehydrogenase C-terminal" evidence="4">
    <location>
        <begin position="242"/>
        <end position="352"/>
    </location>
</feature>
<evidence type="ECO:0000256" key="1">
    <source>
        <dbReference type="ARBA" id="ARBA00023002"/>
    </source>
</evidence>
<dbReference type="RefSeq" id="WP_194135608.1">
    <property type="nucleotide sequence ID" value="NZ_JADFFK010000011.1"/>
</dbReference>
<dbReference type="EMBL" id="JADFFK010000011">
    <property type="protein sequence ID" value="MBE9638307.1"/>
    <property type="molecule type" value="Genomic_DNA"/>
</dbReference>
<evidence type="ECO:0000259" key="3">
    <source>
        <dbReference type="Pfam" id="PF01232"/>
    </source>
</evidence>
<dbReference type="SUPFAM" id="SSF48179">
    <property type="entry name" value="6-phosphogluconate dehydrogenase C-terminal domain-like"/>
    <property type="match status" value="1"/>
</dbReference>
<dbReference type="InterPro" id="IPR013118">
    <property type="entry name" value="Mannitol_DH_C"/>
</dbReference>
<name>A0ABR9X414_9RHOB</name>
<reference evidence="5 6" key="1">
    <citation type="journal article" date="2021" name="Int. J. Syst. Evol. Microbiol.">
        <title>Salipiger mangrovisoli sp. nov., isolated from mangrove soil and the proposal for the reclassification of Paraphaeobacter pallidus as Salipiger pallidus comb. nov.</title>
        <authorList>
            <person name="Du J."/>
            <person name="Liu Y."/>
            <person name="Pei T."/>
            <person name="Deng M.R."/>
            <person name="Zhu H."/>
        </authorList>
    </citation>
    <scope>NUCLEOTIDE SEQUENCE [LARGE SCALE GENOMIC DNA]</scope>
    <source>
        <strain evidence="5 6">6D45A</strain>
    </source>
</reference>
<dbReference type="InterPro" id="IPR008927">
    <property type="entry name" value="6-PGluconate_DH-like_C_sf"/>
</dbReference>
<evidence type="ECO:0000313" key="6">
    <source>
        <dbReference type="Proteomes" id="UP000607796"/>
    </source>
</evidence>
<evidence type="ECO:0000313" key="5">
    <source>
        <dbReference type="EMBL" id="MBE9638307.1"/>
    </source>
</evidence>
<feature type="domain" description="Mannitol dehydrogenase N-terminal" evidence="3">
    <location>
        <begin position="6"/>
        <end position="223"/>
    </location>
</feature>
<keyword evidence="2" id="KW-0520">NAD</keyword>
<dbReference type="Gene3D" id="1.10.1040.10">
    <property type="entry name" value="N-(1-d-carboxylethyl)-l-norvaline Dehydrogenase, domain 2"/>
    <property type="match status" value="1"/>
</dbReference>
<dbReference type="Proteomes" id="UP000607796">
    <property type="component" value="Unassembled WGS sequence"/>
</dbReference>
<keyword evidence="6" id="KW-1185">Reference proteome</keyword>
<dbReference type="InterPro" id="IPR013131">
    <property type="entry name" value="Mannitol_DH_N"/>
</dbReference>
<organism evidence="5 6">
    <name type="scientific">Salipiger mangrovisoli</name>
    <dbReference type="NCBI Taxonomy" id="2865933"/>
    <lineage>
        <taxon>Bacteria</taxon>
        <taxon>Pseudomonadati</taxon>
        <taxon>Pseudomonadota</taxon>
        <taxon>Alphaproteobacteria</taxon>
        <taxon>Rhodobacterales</taxon>
        <taxon>Roseobacteraceae</taxon>
        <taxon>Salipiger</taxon>
    </lineage>
</organism>
<dbReference type="InterPro" id="IPR036291">
    <property type="entry name" value="NAD(P)-bd_dom_sf"/>
</dbReference>
<evidence type="ECO:0000259" key="4">
    <source>
        <dbReference type="Pfam" id="PF08125"/>
    </source>
</evidence>
<protein>
    <submittedName>
        <fullName evidence="5">Mannitol dehydrogenase family protein</fullName>
    </submittedName>
</protein>
<accession>A0ABR9X414</accession>
<dbReference type="PANTHER" id="PTHR30524">
    <property type="entry name" value="MANNITOL-1-PHOSPHATE 5-DEHYDROGENASE"/>
    <property type="match status" value="1"/>
</dbReference>
<proteinExistence type="predicted"/>
<dbReference type="Pfam" id="PF01232">
    <property type="entry name" value="Mannitol_dh"/>
    <property type="match status" value="1"/>
</dbReference>
<keyword evidence="1" id="KW-0560">Oxidoreductase</keyword>